<reference evidence="5 6" key="1">
    <citation type="submission" date="2017-07" db="EMBL/GenBank/DDBJ databases">
        <title>Elstera cyanobacteriorum sp. nov., a novel bacterium isolated from cyanobacterial aggregates in a eutrophic lake.</title>
        <authorList>
            <person name="Cai H."/>
        </authorList>
    </citation>
    <scope>NUCLEOTIDE SEQUENCE [LARGE SCALE GENOMIC DNA]</scope>
    <source>
        <strain evidence="5 6">TH019</strain>
    </source>
</reference>
<dbReference type="InterPro" id="IPR001647">
    <property type="entry name" value="HTH_TetR"/>
</dbReference>
<dbReference type="PRINTS" id="PR00455">
    <property type="entry name" value="HTHTETR"/>
</dbReference>
<dbReference type="Gene3D" id="1.10.357.10">
    <property type="entry name" value="Tetracycline Repressor, domain 2"/>
    <property type="match status" value="1"/>
</dbReference>
<gene>
    <name evidence="5" type="ORF">CHR90_03345</name>
</gene>
<dbReference type="InterPro" id="IPR009057">
    <property type="entry name" value="Homeodomain-like_sf"/>
</dbReference>
<dbReference type="RefSeq" id="WP_094407601.1">
    <property type="nucleotide sequence ID" value="NZ_JAKLKX010000006.1"/>
</dbReference>
<dbReference type="InterPro" id="IPR013573">
    <property type="entry name" value="Tscrpt_reg_YcdC_C"/>
</dbReference>
<evidence type="ECO:0000256" key="1">
    <source>
        <dbReference type="ARBA" id="ARBA00023125"/>
    </source>
</evidence>
<feature type="region of interest" description="Disordered" evidence="3">
    <location>
        <begin position="1"/>
        <end position="33"/>
    </location>
</feature>
<feature type="DNA-binding region" description="H-T-H motif" evidence="2">
    <location>
        <begin position="56"/>
        <end position="75"/>
    </location>
</feature>
<dbReference type="InterPro" id="IPR050109">
    <property type="entry name" value="HTH-type_TetR-like_transc_reg"/>
</dbReference>
<keyword evidence="1 2" id="KW-0238">DNA-binding</keyword>
<dbReference type="Pfam" id="PF00440">
    <property type="entry name" value="TetR_N"/>
    <property type="match status" value="1"/>
</dbReference>
<evidence type="ECO:0000313" key="5">
    <source>
        <dbReference type="EMBL" id="OYQ21018.1"/>
    </source>
</evidence>
<evidence type="ECO:0000259" key="4">
    <source>
        <dbReference type="PROSITE" id="PS50977"/>
    </source>
</evidence>
<evidence type="ECO:0000313" key="6">
    <source>
        <dbReference type="Proteomes" id="UP000216361"/>
    </source>
</evidence>
<dbReference type="InterPro" id="IPR036271">
    <property type="entry name" value="Tet_transcr_reg_TetR-rel_C_sf"/>
</dbReference>
<dbReference type="Pfam" id="PF08362">
    <property type="entry name" value="TetR_C_3"/>
    <property type="match status" value="1"/>
</dbReference>
<dbReference type="PANTHER" id="PTHR30055">
    <property type="entry name" value="HTH-TYPE TRANSCRIPTIONAL REGULATOR RUTR"/>
    <property type="match status" value="1"/>
</dbReference>
<evidence type="ECO:0000256" key="2">
    <source>
        <dbReference type="PROSITE-ProRule" id="PRU00335"/>
    </source>
</evidence>
<evidence type="ECO:0000256" key="3">
    <source>
        <dbReference type="SAM" id="MobiDB-lite"/>
    </source>
</evidence>
<dbReference type="OrthoDB" id="2356263at2"/>
<name>A0A255XVL1_9PROT</name>
<dbReference type="Gene3D" id="1.10.10.60">
    <property type="entry name" value="Homeodomain-like"/>
    <property type="match status" value="1"/>
</dbReference>
<keyword evidence="6" id="KW-1185">Reference proteome</keyword>
<organism evidence="5 6">
    <name type="scientific">Elstera cyanobacteriorum</name>
    <dbReference type="NCBI Taxonomy" id="2022747"/>
    <lineage>
        <taxon>Bacteria</taxon>
        <taxon>Pseudomonadati</taxon>
        <taxon>Pseudomonadota</taxon>
        <taxon>Alphaproteobacteria</taxon>
        <taxon>Rhodospirillales</taxon>
        <taxon>Rhodospirillaceae</taxon>
        <taxon>Elstera</taxon>
    </lineage>
</organism>
<protein>
    <recommendedName>
        <fullName evidence="4">HTH tetR-type domain-containing protein</fullName>
    </recommendedName>
</protein>
<dbReference type="AlphaFoldDB" id="A0A255XVL1"/>
<dbReference type="GO" id="GO:0000976">
    <property type="term" value="F:transcription cis-regulatory region binding"/>
    <property type="evidence" value="ECO:0007669"/>
    <property type="project" value="TreeGrafter"/>
</dbReference>
<comment type="caution">
    <text evidence="5">The sequence shown here is derived from an EMBL/GenBank/DDBJ whole genome shotgun (WGS) entry which is preliminary data.</text>
</comment>
<accession>A0A255XVL1</accession>
<dbReference type="Proteomes" id="UP000216361">
    <property type="component" value="Unassembled WGS sequence"/>
</dbReference>
<sequence>MDTRLPVQPLAAASAPAVAAPDTPAPSGRRGRARSEAEILAVAEEVFATYGLHGATTAKIADRAGIPKANIHYYFSTKEALYLRVLKDILEEWLSAAAFDVEDAARPALERYIRAKLNYSRERPQASKVWANEILNGAPLIRAHLEDRLLAWVDAKAAVIQGWIDRGELAPVDPRHLLFSIWATTQHYSDFATQITILLRKEALEADDFEQAAQLLTQMVLGGLATGR</sequence>
<dbReference type="GO" id="GO:0045892">
    <property type="term" value="P:negative regulation of DNA-templated transcription"/>
    <property type="evidence" value="ECO:0007669"/>
    <property type="project" value="InterPro"/>
</dbReference>
<feature type="compositionally biased region" description="Low complexity" evidence="3">
    <location>
        <begin position="9"/>
        <end position="26"/>
    </location>
</feature>
<dbReference type="SUPFAM" id="SSF48498">
    <property type="entry name" value="Tetracyclin repressor-like, C-terminal domain"/>
    <property type="match status" value="1"/>
</dbReference>
<dbReference type="PROSITE" id="PS50977">
    <property type="entry name" value="HTH_TETR_2"/>
    <property type="match status" value="1"/>
</dbReference>
<dbReference type="GO" id="GO:0003700">
    <property type="term" value="F:DNA-binding transcription factor activity"/>
    <property type="evidence" value="ECO:0007669"/>
    <property type="project" value="TreeGrafter"/>
</dbReference>
<dbReference type="PANTHER" id="PTHR30055:SF196">
    <property type="entry name" value="HTH-TYPE TRANSCRIPTIONAL REGULATOR RUTR"/>
    <property type="match status" value="1"/>
</dbReference>
<feature type="domain" description="HTH tetR-type" evidence="4">
    <location>
        <begin position="33"/>
        <end position="93"/>
    </location>
</feature>
<proteinExistence type="predicted"/>
<dbReference type="EMBL" id="NOXS01000025">
    <property type="protein sequence ID" value="OYQ21018.1"/>
    <property type="molecule type" value="Genomic_DNA"/>
</dbReference>
<dbReference type="SUPFAM" id="SSF46689">
    <property type="entry name" value="Homeodomain-like"/>
    <property type="match status" value="1"/>
</dbReference>